<dbReference type="EMBL" id="CAJVPM010000808">
    <property type="protein sequence ID" value="CAG8452514.1"/>
    <property type="molecule type" value="Genomic_DNA"/>
</dbReference>
<name>A0ACA9K522_9GLOM</name>
<accession>A0ACA9K522</accession>
<comment type="caution">
    <text evidence="1">The sequence shown here is derived from an EMBL/GenBank/DDBJ whole genome shotgun (WGS) entry which is preliminary data.</text>
</comment>
<reference evidence="1" key="1">
    <citation type="submission" date="2021-06" db="EMBL/GenBank/DDBJ databases">
        <authorList>
            <person name="Kallberg Y."/>
            <person name="Tangrot J."/>
            <person name="Rosling A."/>
        </authorList>
    </citation>
    <scope>NUCLEOTIDE SEQUENCE</scope>
    <source>
        <strain evidence="1">AU212A</strain>
    </source>
</reference>
<proteinExistence type="predicted"/>
<gene>
    <name evidence="1" type="ORF">SCALOS_LOCUS1248</name>
</gene>
<protein>
    <submittedName>
        <fullName evidence="1">9664_t:CDS:1</fullName>
    </submittedName>
</protein>
<organism evidence="1 2">
    <name type="scientific">Scutellospora calospora</name>
    <dbReference type="NCBI Taxonomy" id="85575"/>
    <lineage>
        <taxon>Eukaryota</taxon>
        <taxon>Fungi</taxon>
        <taxon>Fungi incertae sedis</taxon>
        <taxon>Mucoromycota</taxon>
        <taxon>Glomeromycotina</taxon>
        <taxon>Glomeromycetes</taxon>
        <taxon>Diversisporales</taxon>
        <taxon>Gigasporaceae</taxon>
        <taxon>Scutellospora</taxon>
    </lineage>
</organism>
<evidence type="ECO:0000313" key="1">
    <source>
        <dbReference type="EMBL" id="CAG8452514.1"/>
    </source>
</evidence>
<dbReference type="Proteomes" id="UP000789860">
    <property type="component" value="Unassembled WGS sequence"/>
</dbReference>
<keyword evidence="2" id="KW-1185">Reference proteome</keyword>
<evidence type="ECO:0000313" key="2">
    <source>
        <dbReference type="Proteomes" id="UP000789860"/>
    </source>
</evidence>
<sequence>MPVIYRVRFSSESLTQFDQFFMHKDNISQSSYKTKTLTSLPVLICRTTFITHLESSQFLYKENMGGLCSACNEYGYEVFEDIKSLIDGYITNTVDRISKKRLCKKSSNRQVSCNNLHPNICKECESFLEFFDQLQEKLEEEQQEALIDYQN</sequence>